<keyword evidence="14" id="KW-1185">Reference proteome</keyword>
<dbReference type="CDD" id="cd00009">
    <property type="entry name" value="AAA"/>
    <property type="match status" value="1"/>
</dbReference>
<evidence type="ECO:0000256" key="6">
    <source>
        <dbReference type="ARBA" id="ARBA00022741"/>
    </source>
</evidence>
<organism evidence="13 14">
    <name type="scientific">Chlamydia pneumoniae</name>
    <name type="common">Chlamydophila pneumoniae</name>
    <dbReference type="NCBI Taxonomy" id="83558"/>
    <lineage>
        <taxon>Bacteria</taxon>
        <taxon>Pseudomonadati</taxon>
        <taxon>Chlamydiota</taxon>
        <taxon>Chlamydiia</taxon>
        <taxon>Chlamydiales</taxon>
        <taxon>Chlamydiaceae</taxon>
        <taxon>Chlamydia/Chlamydophila group</taxon>
        <taxon>Chlamydia</taxon>
    </lineage>
</organism>
<evidence type="ECO:0000256" key="4">
    <source>
        <dbReference type="ARBA" id="ARBA00022705"/>
    </source>
</evidence>
<reference evidence="13" key="1">
    <citation type="submission" date="2002-05" db="EMBL/GenBank/DDBJ databases">
        <title>The genome sequence of Chlamydia pneumoniae TW183 and comparison with other Chlamydia strains based on whole genome sequence analysis.</title>
        <authorList>
            <person name="Geng M.M."/>
            <person name="Schuhmacher A."/>
            <person name="Muehldorfer I."/>
            <person name="Bensch K.W."/>
            <person name="Schaefer K.P."/>
            <person name="Schneider S."/>
            <person name="Pohl T."/>
            <person name="Essig A."/>
            <person name="Marre R."/>
            <person name="Melchers K."/>
        </authorList>
    </citation>
    <scope>NUCLEOTIDE SEQUENCE [LARGE SCALE GENOMIC DNA]</scope>
    <source>
        <strain evidence="13">TW-183</strain>
    </source>
</reference>
<dbReference type="EC" id="2.7.7.7" evidence="11"/>
<keyword evidence="9 11" id="KW-0239">DNA-directed DNA polymerase</keyword>
<dbReference type="NCBIfam" id="NF004962">
    <property type="entry name" value="PRK06305.1"/>
    <property type="match status" value="1"/>
</dbReference>
<evidence type="ECO:0000259" key="12">
    <source>
        <dbReference type="SMART" id="SM00382"/>
    </source>
</evidence>
<dbReference type="PANTHER" id="PTHR11669">
    <property type="entry name" value="REPLICATION FACTOR C / DNA POLYMERASE III GAMMA-TAU SUBUNIT"/>
    <property type="match status" value="1"/>
</dbReference>
<dbReference type="SUPFAM" id="SSF48019">
    <property type="entry name" value="post-AAA+ oligomerization domain-like"/>
    <property type="match status" value="1"/>
</dbReference>
<evidence type="ECO:0000256" key="3">
    <source>
        <dbReference type="ARBA" id="ARBA00022695"/>
    </source>
</evidence>
<evidence type="ECO:0000256" key="10">
    <source>
        <dbReference type="ARBA" id="ARBA00049244"/>
    </source>
</evidence>
<evidence type="ECO:0000256" key="8">
    <source>
        <dbReference type="ARBA" id="ARBA00022840"/>
    </source>
</evidence>
<dbReference type="InterPro" id="IPR001270">
    <property type="entry name" value="ClpA/B"/>
</dbReference>
<dbReference type="CDD" id="cd18137">
    <property type="entry name" value="HLD_clamp_pol_III_gamma_tau"/>
    <property type="match status" value="1"/>
</dbReference>
<dbReference type="PANTHER" id="PTHR11669:SF0">
    <property type="entry name" value="PROTEIN STICHEL-LIKE 2"/>
    <property type="match status" value="1"/>
</dbReference>
<dbReference type="PRINTS" id="PR00300">
    <property type="entry name" value="CLPPROTEASEA"/>
</dbReference>
<dbReference type="NCBIfam" id="TIGR02397">
    <property type="entry name" value="dnaX_nterm"/>
    <property type="match status" value="1"/>
</dbReference>
<protein>
    <recommendedName>
        <fullName evidence="11">DNA polymerase III subunit gamma/tau</fullName>
        <ecNumber evidence="11">2.7.7.7</ecNumber>
    </recommendedName>
</protein>
<keyword evidence="6 11" id="KW-0547">Nucleotide-binding</keyword>
<comment type="similarity">
    <text evidence="1 11">Belongs to the DnaX/STICHEL family.</text>
</comment>
<sequence>MTLQPYQASSRKYRPQIFREILGQSSVVAVLKNALVFNRAAHAYLFSGIRGTGKTTLARILAKALNCVHLSEDGEPCNQCFSCKEIASGSSLDVLEIDGASHRGIEDIRQINETVLFTPVKAKFKIYIIDEVHMLTKEAFNALLKTLEEPPQHVKFFFATTEIHKIPGTILSRCQKMHLQRIPEKTILEKLSLMAQDDHIEASQEALAPIARAAQGSLRDAESLYDYVISLFPKSLSPDTVAQALGFASQDSLRTLDNAILQRDYATALGIVTDFLNSGVAPVTFLHDLTLFYRNLLLTNSTTSKFSSQYKTEQLLEIIDFLGESAKHLQNTIFEQTFLETVIIHIIRIYQRPVLSELISSIKSRQFEGLRNIKEPTLTQQVSAPQPQPTYKEQSFLEKKNQPAAEGKIISVEVKSSASIKSAAVDTLLQFAVVEFSGILRQ</sequence>
<keyword evidence="7" id="KW-0862">Zinc</keyword>
<keyword evidence="8 11" id="KW-0067">ATP-binding</keyword>
<dbReference type="Pfam" id="PF13177">
    <property type="entry name" value="DNA_pol3_delta2"/>
    <property type="match status" value="1"/>
</dbReference>
<evidence type="ECO:0000256" key="5">
    <source>
        <dbReference type="ARBA" id="ARBA00022723"/>
    </source>
</evidence>
<keyword evidence="5" id="KW-0479">Metal-binding</keyword>
<evidence type="ECO:0000313" key="13">
    <source>
        <dbReference type="EMBL" id="AAP97977.1"/>
    </source>
</evidence>
<evidence type="ECO:0000256" key="2">
    <source>
        <dbReference type="ARBA" id="ARBA00022679"/>
    </source>
</evidence>
<dbReference type="GeneID" id="45050087"/>
<dbReference type="InterPro" id="IPR022754">
    <property type="entry name" value="DNA_pol_III_gamma-3"/>
</dbReference>
<comment type="catalytic activity">
    <reaction evidence="10 11">
        <text>DNA(n) + a 2'-deoxyribonucleoside 5'-triphosphate = DNA(n+1) + diphosphate</text>
        <dbReference type="Rhea" id="RHEA:22508"/>
        <dbReference type="Rhea" id="RHEA-COMP:17339"/>
        <dbReference type="Rhea" id="RHEA-COMP:17340"/>
        <dbReference type="ChEBI" id="CHEBI:33019"/>
        <dbReference type="ChEBI" id="CHEBI:61560"/>
        <dbReference type="ChEBI" id="CHEBI:173112"/>
        <dbReference type="EC" id="2.7.7.7"/>
    </reaction>
</comment>
<dbReference type="InterPro" id="IPR045085">
    <property type="entry name" value="HLD_clamp_pol_III_gamma_tau"/>
</dbReference>
<dbReference type="RefSeq" id="WP_010882690.1">
    <property type="nucleotide sequence ID" value="NC_005043.1"/>
</dbReference>
<dbReference type="InterPro" id="IPR050238">
    <property type="entry name" value="DNA_Rep/Repair_Clamp_Loader"/>
</dbReference>
<dbReference type="Gene3D" id="1.10.8.60">
    <property type="match status" value="1"/>
</dbReference>
<dbReference type="Pfam" id="PF22608">
    <property type="entry name" value="DNAX_ATPase_lid"/>
    <property type="match status" value="1"/>
</dbReference>
<dbReference type="SUPFAM" id="SSF52540">
    <property type="entry name" value="P-loop containing nucleoside triphosphate hydrolases"/>
    <property type="match status" value="1"/>
</dbReference>
<dbReference type="SMART" id="SM00382">
    <property type="entry name" value="AAA"/>
    <property type="match status" value="1"/>
</dbReference>
<dbReference type="EMBL" id="AE009440">
    <property type="protein sequence ID" value="AAP97977.1"/>
    <property type="molecule type" value="Genomic_DNA"/>
</dbReference>
<dbReference type="InterPro" id="IPR027417">
    <property type="entry name" value="P-loop_NTPase"/>
</dbReference>
<dbReference type="NCBIfam" id="NF004046">
    <property type="entry name" value="PRK05563.1"/>
    <property type="match status" value="1"/>
</dbReference>
<comment type="function">
    <text evidence="11">DNA polymerase III is a complex, multichain enzyme responsible for most of the replicative synthesis in bacteria. This DNA polymerase also exhibits 3' to 5' exonuclease activity.</text>
</comment>
<comment type="subunit">
    <text evidence="11">DNA polymerase III contains a core (composed of alpha, epsilon and theta chains) that associates with a tau subunit. This core dimerizes to form the POLIII' complex. PolIII' associates with the gamma complex (composed of gamma, delta, delta', psi and chi chains) and with the beta chain to form the complete DNA polymerase III complex.</text>
</comment>
<evidence type="ECO:0000256" key="7">
    <source>
        <dbReference type="ARBA" id="ARBA00022833"/>
    </source>
</evidence>
<feature type="domain" description="AAA+ ATPase" evidence="12">
    <location>
        <begin position="40"/>
        <end position="183"/>
    </location>
</feature>
<gene>
    <name evidence="11" type="primary">dnaX</name>
    <name evidence="13" type="ordered locus">CpB0044</name>
</gene>
<dbReference type="Gene3D" id="3.40.50.300">
    <property type="entry name" value="P-loop containing nucleotide triphosphate hydrolases"/>
    <property type="match status" value="1"/>
</dbReference>
<name>A0ABN3YPD3_CHLPN</name>
<keyword evidence="3 11" id="KW-0548">Nucleotidyltransferase</keyword>
<accession>A0ABN3YPD3</accession>
<evidence type="ECO:0000256" key="9">
    <source>
        <dbReference type="ARBA" id="ARBA00022932"/>
    </source>
</evidence>
<proteinExistence type="inferred from homology"/>
<evidence type="ECO:0000256" key="1">
    <source>
        <dbReference type="ARBA" id="ARBA00006360"/>
    </source>
</evidence>
<evidence type="ECO:0000313" key="14">
    <source>
        <dbReference type="Proteomes" id="UP000000424"/>
    </source>
</evidence>
<dbReference type="InterPro" id="IPR012763">
    <property type="entry name" value="DNA_pol_III_sug/sutau_N"/>
</dbReference>
<dbReference type="InterPro" id="IPR003593">
    <property type="entry name" value="AAA+_ATPase"/>
</dbReference>
<dbReference type="InterPro" id="IPR008921">
    <property type="entry name" value="DNA_pol3_clamp-load_cplx_C"/>
</dbReference>
<keyword evidence="4 11" id="KW-0235">DNA replication</keyword>
<keyword evidence="2 11" id="KW-0808">Transferase</keyword>
<dbReference type="Proteomes" id="UP000000424">
    <property type="component" value="Chromosome"/>
</dbReference>
<dbReference type="Pfam" id="PF12169">
    <property type="entry name" value="DNA_pol3_gamma3"/>
    <property type="match status" value="1"/>
</dbReference>
<evidence type="ECO:0000256" key="11">
    <source>
        <dbReference type="RuleBase" id="RU364063"/>
    </source>
</evidence>